<proteinExistence type="predicted"/>
<reference evidence="4" key="1">
    <citation type="submission" date="2017-02" db="UniProtKB">
        <authorList>
            <consortium name="WormBaseParasite"/>
        </authorList>
    </citation>
    <scope>IDENTIFICATION</scope>
</reference>
<keyword evidence="1" id="KW-0472">Membrane</keyword>
<keyword evidence="1" id="KW-0812">Transmembrane</keyword>
<organism evidence="4">
    <name type="scientific">Brugia pahangi</name>
    <name type="common">Filarial nematode worm</name>
    <dbReference type="NCBI Taxonomy" id="6280"/>
    <lineage>
        <taxon>Eukaryota</taxon>
        <taxon>Metazoa</taxon>
        <taxon>Ecdysozoa</taxon>
        <taxon>Nematoda</taxon>
        <taxon>Chromadorea</taxon>
        <taxon>Rhabditida</taxon>
        <taxon>Spirurina</taxon>
        <taxon>Spiruromorpha</taxon>
        <taxon>Filarioidea</taxon>
        <taxon>Onchocercidae</taxon>
        <taxon>Brugia</taxon>
    </lineage>
</organism>
<accession>A0A0N4TH77</accession>
<dbReference type="AlphaFoldDB" id="A0A0N4TH77"/>
<feature type="transmembrane region" description="Helical" evidence="1">
    <location>
        <begin position="12"/>
        <end position="31"/>
    </location>
</feature>
<evidence type="ECO:0000313" key="4">
    <source>
        <dbReference type="WBParaSite" id="BPAG_0000756501-mRNA-1"/>
    </source>
</evidence>
<protein>
    <submittedName>
        <fullName evidence="2 4">Uncharacterized protein</fullName>
    </submittedName>
</protein>
<dbReference type="EMBL" id="UZAD01008670">
    <property type="protein sequence ID" value="VDN88714.1"/>
    <property type="molecule type" value="Genomic_DNA"/>
</dbReference>
<name>A0A0N4TH77_BRUPA</name>
<dbReference type="STRING" id="6280.A0A0N4TH77"/>
<evidence type="ECO:0000256" key="1">
    <source>
        <dbReference type="SAM" id="Phobius"/>
    </source>
</evidence>
<sequence>MWFVRKRTNINLIENYTPLLYGYLLCVLLLLEKKAYGVPTTPPEKLTQVKLHFKKL</sequence>
<reference evidence="2 3" key="2">
    <citation type="submission" date="2018-11" db="EMBL/GenBank/DDBJ databases">
        <authorList>
            <consortium name="Pathogen Informatics"/>
        </authorList>
    </citation>
    <scope>NUCLEOTIDE SEQUENCE [LARGE SCALE GENOMIC DNA]</scope>
</reference>
<keyword evidence="3" id="KW-1185">Reference proteome</keyword>
<keyword evidence="1" id="KW-1133">Transmembrane helix</keyword>
<evidence type="ECO:0000313" key="3">
    <source>
        <dbReference type="Proteomes" id="UP000278627"/>
    </source>
</evidence>
<dbReference type="WBParaSite" id="BPAG_0000756501-mRNA-1">
    <property type="protein sequence ID" value="BPAG_0000756501-mRNA-1"/>
    <property type="gene ID" value="BPAG_0000756501"/>
</dbReference>
<dbReference type="Proteomes" id="UP000278627">
    <property type="component" value="Unassembled WGS sequence"/>
</dbReference>
<evidence type="ECO:0000313" key="2">
    <source>
        <dbReference type="EMBL" id="VDN88714.1"/>
    </source>
</evidence>
<gene>
    <name evidence="2" type="ORF">BPAG_LOCUS7528</name>
</gene>